<feature type="compositionally biased region" description="Basic and acidic residues" evidence="1">
    <location>
        <begin position="27"/>
        <end position="41"/>
    </location>
</feature>
<dbReference type="STRING" id="1503.CLPU_16c00450"/>
<reference evidence="4" key="1">
    <citation type="submission" date="2015-07" db="EMBL/GenBank/DDBJ databases">
        <title>Draft genome sequence of the purine-degrading Gottschalkia purinilyticum DSM 1384 (formerly Clostridium purinilyticum).</title>
        <authorList>
            <person name="Poehlein A."/>
            <person name="Schiel-Bengelsdorf B."/>
            <person name="Bengelsdorf F.R."/>
            <person name="Daniel R."/>
            <person name="Duerre P."/>
        </authorList>
    </citation>
    <scope>NUCLEOTIDE SEQUENCE [LARGE SCALE GENOMIC DNA]</scope>
    <source>
        <strain evidence="4">DSM 1384</strain>
    </source>
</reference>
<keyword evidence="2" id="KW-0472">Membrane</keyword>
<keyword evidence="2" id="KW-0812">Transmembrane</keyword>
<dbReference type="Proteomes" id="UP000037267">
    <property type="component" value="Unassembled WGS sequence"/>
</dbReference>
<protein>
    <submittedName>
        <fullName evidence="3">Uncharacterized protein</fullName>
    </submittedName>
</protein>
<evidence type="ECO:0000256" key="1">
    <source>
        <dbReference type="SAM" id="MobiDB-lite"/>
    </source>
</evidence>
<evidence type="ECO:0000256" key="2">
    <source>
        <dbReference type="SAM" id="Phobius"/>
    </source>
</evidence>
<sequence length="93" mass="11003">MIYLVCFIMFFIAFFIVNFAMYKIKSKQDNGNKSKKNDSMFKRRSNKRCKKSKKDKTKYNDNGVKKVLKNTLITSVIYILMLYILINIVGIRS</sequence>
<gene>
    <name evidence="3" type="ORF">CLPU_16c00450</name>
</gene>
<dbReference type="EMBL" id="LGSS01000016">
    <property type="protein sequence ID" value="KNF07489.1"/>
    <property type="molecule type" value="Genomic_DNA"/>
</dbReference>
<feature type="transmembrane region" description="Helical" evidence="2">
    <location>
        <begin position="72"/>
        <end position="91"/>
    </location>
</feature>
<evidence type="ECO:0000313" key="3">
    <source>
        <dbReference type="EMBL" id="KNF07489.1"/>
    </source>
</evidence>
<feature type="transmembrane region" description="Helical" evidence="2">
    <location>
        <begin position="6"/>
        <end position="24"/>
    </location>
</feature>
<accession>A0A0L0W7K5</accession>
<organism evidence="3 4">
    <name type="scientific">Gottschalkia purinilytica</name>
    <name type="common">Clostridium purinilyticum</name>
    <dbReference type="NCBI Taxonomy" id="1503"/>
    <lineage>
        <taxon>Bacteria</taxon>
        <taxon>Bacillati</taxon>
        <taxon>Bacillota</taxon>
        <taxon>Tissierellia</taxon>
        <taxon>Tissierellales</taxon>
        <taxon>Gottschalkiaceae</taxon>
        <taxon>Gottschalkia</taxon>
    </lineage>
</organism>
<keyword evidence="2" id="KW-1133">Transmembrane helix</keyword>
<proteinExistence type="predicted"/>
<feature type="compositionally biased region" description="Basic residues" evidence="1">
    <location>
        <begin position="42"/>
        <end position="56"/>
    </location>
</feature>
<name>A0A0L0W7K5_GOTPU</name>
<keyword evidence="4" id="KW-1185">Reference proteome</keyword>
<dbReference type="AlphaFoldDB" id="A0A0L0W7K5"/>
<comment type="caution">
    <text evidence="3">The sequence shown here is derived from an EMBL/GenBank/DDBJ whole genome shotgun (WGS) entry which is preliminary data.</text>
</comment>
<feature type="region of interest" description="Disordered" evidence="1">
    <location>
        <begin position="27"/>
        <end position="57"/>
    </location>
</feature>
<dbReference type="RefSeq" id="WP_050356202.1">
    <property type="nucleotide sequence ID" value="NZ_LGSS01000016.1"/>
</dbReference>
<evidence type="ECO:0000313" key="4">
    <source>
        <dbReference type="Proteomes" id="UP000037267"/>
    </source>
</evidence>